<comment type="caution">
    <text evidence="1">The sequence shown here is derived from an EMBL/GenBank/DDBJ whole genome shotgun (WGS) entry which is preliminary data.</text>
</comment>
<reference evidence="2" key="1">
    <citation type="journal article" date="2022" name="Mol. Ecol. Resour.">
        <title>The genomes of chicory, endive, great burdock and yacon provide insights into Asteraceae palaeo-polyploidization history and plant inulin production.</title>
        <authorList>
            <person name="Fan W."/>
            <person name="Wang S."/>
            <person name="Wang H."/>
            <person name="Wang A."/>
            <person name="Jiang F."/>
            <person name="Liu H."/>
            <person name="Zhao H."/>
            <person name="Xu D."/>
            <person name="Zhang Y."/>
        </authorList>
    </citation>
    <scope>NUCLEOTIDE SEQUENCE [LARGE SCALE GENOMIC DNA]</scope>
    <source>
        <strain evidence="2">cv. Punajuju</strain>
    </source>
</reference>
<accession>A0ACB9GG00</accession>
<dbReference type="Proteomes" id="UP001055811">
    <property type="component" value="Linkage Group LG02"/>
</dbReference>
<dbReference type="EMBL" id="CM042010">
    <property type="protein sequence ID" value="KAI3782407.1"/>
    <property type="molecule type" value="Genomic_DNA"/>
</dbReference>
<sequence>MRATLTSPHRTQLLDLSRATHSHTHQSGCTYKPPSTTPTEEVSERERKHFACVLPSLTQIRFDPYIFYTKTLPTIFDLSTPCNFITDSTHTHFISSSISRAFASGFLIITLLI</sequence>
<organism evidence="1 2">
    <name type="scientific">Cichorium intybus</name>
    <name type="common">Chicory</name>
    <dbReference type="NCBI Taxonomy" id="13427"/>
    <lineage>
        <taxon>Eukaryota</taxon>
        <taxon>Viridiplantae</taxon>
        <taxon>Streptophyta</taxon>
        <taxon>Embryophyta</taxon>
        <taxon>Tracheophyta</taxon>
        <taxon>Spermatophyta</taxon>
        <taxon>Magnoliopsida</taxon>
        <taxon>eudicotyledons</taxon>
        <taxon>Gunneridae</taxon>
        <taxon>Pentapetalae</taxon>
        <taxon>asterids</taxon>
        <taxon>campanulids</taxon>
        <taxon>Asterales</taxon>
        <taxon>Asteraceae</taxon>
        <taxon>Cichorioideae</taxon>
        <taxon>Cichorieae</taxon>
        <taxon>Cichoriinae</taxon>
        <taxon>Cichorium</taxon>
    </lineage>
</organism>
<protein>
    <submittedName>
        <fullName evidence="1">Uncharacterized protein</fullName>
    </submittedName>
</protein>
<evidence type="ECO:0000313" key="1">
    <source>
        <dbReference type="EMBL" id="KAI3782407.1"/>
    </source>
</evidence>
<keyword evidence="2" id="KW-1185">Reference proteome</keyword>
<proteinExistence type="predicted"/>
<reference evidence="1 2" key="2">
    <citation type="journal article" date="2022" name="Mol. Ecol. Resour.">
        <title>The genomes of chicory, endive, great burdock and yacon provide insights into Asteraceae paleo-polyploidization history and plant inulin production.</title>
        <authorList>
            <person name="Fan W."/>
            <person name="Wang S."/>
            <person name="Wang H."/>
            <person name="Wang A."/>
            <person name="Jiang F."/>
            <person name="Liu H."/>
            <person name="Zhao H."/>
            <person name="Xu D."/>
            <person name="Zhang Y."/>
        </authorList>
    </citation>
    <scope>NUCLEOTIDE SEQUENCE [LARGE SCALE GENOMIC DNA]</scope>
    <source>
        <strain evidence="2">cv. Punajuju</strain>
        <tissue evidence="1">Leaves</tissue>
    </source>
</reference>
<gene>
    <name evidence="1" type="ORF">L2E82_12452</name>
</gene>
<evidence type="ECO:0000313" key="2">
    <source>
        <dbReference type="Proteomes" id="UP001055811"/>
    </source>
</evidence>
<name>A0ACB9GG00_CICIN</name>